<reference evidence="5" key="1">
    <citation type="journal article" date="2019" name="Int. J. Syst. Evol. Microbiol.">
        <title>The Global Catalogue of Microorganisms (GCM) 10K type strain sequencing project: providing services to taxonomists for standard genome sequencing and annotation.</title>
        <authorList>
            <consortium name="The Broad Institute Genomics Platform"/>
            <consortium name="The Broad Institute Genome Sequencing Center for Infectious Disease"/>
            <person name="Wu L."/>
            <person name="Ma J."/>
        </authorList>
    </citation>
    <scope>NUCLEOTIDE SEQUENCE [LARGE SCALE GENOMIC DNA]</scope>
    <source>
        <strain evidence="5">JCM 16373</strain>
    </source>
</reference>
<evidence type="ECO:0000313" key="5">
    <source>
        <dbReference type="Proteomes" id="UP001501447"/>
    </source>
</evidence>
<dbReference type="Gene3D" id="3.40.50.720">
    <property type="entry name" value="NAD(P)-binding Rossmann-like Domain"/>
    <property type="match status" value="1"/>
</dbReference>
<dbReference type="InterPro" id="IPR002347">
    <property type="entry name" value="SDR_fam"/>
</dbReference>
<keyword evidence="5" id="KW-1185">Reference proteome</keyword>
<dbReference type="PRINTS" id="PR00080">
    <property type="entry name" value="SDRFAMILY"/>
</dbReference>
<dbReference type="Proteomes" id="UP001501447">
    <property type="component" value="Unassembled WGS sequence"/>
</dbReference>
<dbReference type="InterPro" id="IPR050259">
    <property type="entry name" value="SDR"/>
</dbReference>
<dbReference type="NCBIfam" id="TIGR01963">
    <property type="entry name" value="PHB_DH"/>
    <property type="match status" value="1"/>
</dbReference>
<name>A0ABP6CTI9_9ACTN</name>
<dbReference type="PRINTS" id="PR00081">
    <property type="entry name" value="GDHRDH"/>
</dbReference>
<organism evidence="4 5">
    <name type="scientific">Streptomyces axinellae</name>
    <dbReference type="NCBI Taxonomy" id="552788"/>
    <lineage>
        <taxon>Bacteria</taxon>
        <taxon>Bacillati</taxon>
        <taxon>Actinomycetota</taxon>
        <taxon>Actinomycetes</taxon>
        <taxon>Kitasatosporales</taxon>
        <taxon>Streptomycetaceae</taxon>
        <taxon>Streptomyces</taxon>
    </lineage>
</organism>
<protein>
    <submittedName>
        <fullName evidence="4">3-hydroxybutyrate dehydrogenase</fullName>
    </submittedName>
</protein>
<dbReference type="NCBIfam" id="NF009093">
    <property type="entry name" value="PRK12429.1"/>
    <property type="match status" value="1"/>
</dbReference>
<comment type="caution">
    <text evidence="4">The sequence shown here is derived from an EMBL/GenBank/DDBJ whole genome shotgun (WGS) entry which is preliminary data.</text>
</comment>
<feature type="compositionally biased region" description="Pro residues" evidence="3">
    <location>
        <begin position="52"/>
        <end position="65"/>
    </location>
</feature>
<dbReference type="PANTHER" id="PTHR42879:SF2">
    <property type="entry name" value="3-OXOACYL-[ACYL-CARRIER-PROTEIN] REDUCTASE FABG"/>
    <property type="match status" value="1"/>
</dbReference>
<evidence type="ECO:0000313" key="4">
    <source>
        <dbReference type="EMBL" id="GAA2623073.1"/>
    </source>
</evidence>
<gene>
    <name evidence="4" type="ORF">GCM10009863_41700</name>
</gene>
<evidence type="ECO:0000256" key="3">
    <source>
        <dbReference type="SAM" id="MobiDB-lite"/>
    </source>
</evidence>
<feature type="region of interest" description="Disordered" evidence="3">
    <location>
        <begin position="1"/>
        <end position="69"/>
    </location>
</feature>
<evidence type="ECO:0000256" key="2">
    <source>
        <dbReference type="RuleBase" id="RU000363"/>
    </source>
</evidence>
<sequence>MGRLAAGAVRDGLRRGRCGRGTGHTPATPTMWGSHIHSPPGTSYVGAMTQPVPAPPPRPPSPSRPRSPSVALLDLTGRTALVTGAASGIGRACALRLVAAGAAVRVVDRDAAGLAALCEEAAPLRSRARTAMEQHSVDLTTPDGLARAERAAAGVDILVNAAGTQLVCSVHEFPADAFGAMLTLMLEAPFRTTRGALPGMYERGWGRVVHISSVHGLRASAYKSAYVAAKHGLEGLSKTTALEAAPYGVTSNCVSPAYVRTPLVERQIADQARAHGIPPERVVAEILLADSALKRLLEPDEVAEAVAYLCTPEAAFLTGVSLPLDGGWTAH</sequence>
<dbReference type="InterPro" id="IPR011294">
    <property type="entry name" value="3-OHbutyrate_DH"/>
</dbReference>
<dbReference type="EMBL" id="BAAARJ010000013">
    <property type="protein sequence ID" value="GAA2623073.1"/>
    <property type="molecule type" value="Genomic_DNA"/>
</dbReference>
<evidence type="ECO:0000256" key="1">
    <source>
        <dbReference type="ARBA" id="ARBA00006484"/>
    </source>
</evidence>
<dbReference type="InterPro" id="IPR020904">
    <property type="entry name" value="Sc_DH/Rdtase_CS"/>
</dbReference>
<comment type="similarity">
    <text evidence="1 2">Belongs to the short-chain dehydrogenases/reductases (SDR) family.</text>
</comment>
<dbReference type="PROSITE" id="PS00061">
    <property type="entry name" value="ADH_SHORT"/>
    <property type="match status" value="1"/>
</dbReference>
<dbReference type="Pfam" id="PF00106">
    <property type="entry name" value="adh_short"/>
    <property type="match status" value="1"/>
</dbReference>
<dbReference type="SUPFAM" id="SSF51735">
    <property type="entry name" value="NAD(P)-binding Rossmann-fold domains"/>
    <property type="match status" value="1"/>
</dbReference>
<dbReference type="InterPro" id="IPR036291">
    <property type="entry name" value="NAD(P)-bd_dom_sf"/>
</dbReference>
<dbReference type="PANTHER" id="PTHR42879">
    <property type="entry name" value="3-OXOACYL-(ACYL-CARRIER-PROTEIN) REDUCTASE"/>
    <property type="match status" value="1"/>
</dbReference>
<proteinExistence type="inferred from homology"/>
<accession>A0ABP6CTI9</accession>